<feature type="domain" description="Phage capsid-like C-terminal" evidence="2">
    <location>
        <begin position="109"/>
        <end position="367"/>
    </location>
</feature>
<dbReference type="Gene3D" id="3.30.2400.10">
    <property type="entry name" value="Major capsid protein gp5"/>
    <property type="match status" value="1"/>
</dbReference>
<evidence type="ECO:0000313" key="3">
    <source>
        <dbReference type="EMBL" id="PGH22567.1"/>
    </source>
</evidence>
<gene>
    <name evidence="3" type="ORF">RN96_05430</name>
</gene>
<name>A0A2B7YPJ9_FUSNP</name>
<dbReference type="SUPFAM" id="SSF56563">
    <property type="entry name" value="Major capsid protein gp5"/>
    <property type="match status" value="1"/>
</dbReference>
<evidence type="ECO:0000256" key="1">
    <source>
        <dbReference type="ARBA" id="ARBA00004328"/>
    </source>
</evidence>
<comment type="subcellular location">
    <subcellularLocation>
        <location evidence="1">Virion</location>
    </subcellularLocation>
</comment>
<proteinExistence type="predicted"/>
<reference evidence="3 4" key="1">
    <citation type="submission" date="2017-06" db="EMBL/GenBank/DDBJ databases">
        <title>Genome sequencing of Fusobacterium nucleatum subsp. polymorphum KCOM 1232 (=ChDC F37).</title>
        <authorList>
            <person name="Kook J.-K."/>
            <person name="Park S.-N."/>
            <person name="Lim Y.K."/>
            <person name="Roh H."/>
        </authorList>
    </citation>
    <scope>NUCLEOTIDE SEQUENCE [LARGE SCALE GENOMIC DNA]</scope>
    <source>
        <strain evidence="4">KCOM 1232 ( ChDC F37)</strain>
    </source>
</reference>
<dbReference type="InterPro" id="IPR024455">
    <property type="entry name" value="Phage_capsid"/>
</dbReference>
<dbReference type="Proteomes" id="UP000222862">
    <property type="component" value="Unassembled WGS sequence"/>
</dbReference>
<organism evidence="3 4">
    <name type="scientific">Fusobacterium nucleatum subsp. polymorphum</name>
    <name type="common">Fusobacterium polymorphum</name>
    <dbReference type="NCBI Taxonomy" id="76857"/>
    <lineage>
        <taxon>Bacteria</taxon>
        <taxon>Fusobacteriati</taxon>
        <taxon>Fusobacteriota</taxon>
        <taxon>Fusobacteriia</taxon>
        <taxon>Fusobacteriales</taxon>
        <taxon>Fusobacteriaceae</taxon>
        <taxon>Fusobacterium</taxon>
    </lineage>
</organism>
<evidence type="ECO:0000259" key="2">
    <source>
        <dbReference type="Pfam" id="PF05065"/>
    </source>
</evidence>
<dbReference type="RefSeq" id="WP_008692782.1">
    <property type="nucleotide sequence ID" value="NZ_CP071094.1"/>
</dbReference>
<dbReference type="EMBL" id="NJGI01000001">
    <property type="protein sequence ID" value="PGH22567.1"/>
    <property type="molecule type" value="Genomic_DNA"/>
</dbReference>
<dbReference type="InterPro" id="IPR054612">
    <property type="entry name" value="Phage_capsid-like_C"/>
</dbReference>
<comment type="caution">
    <text evidence="3">The sequence shown here is derived from an EMBL/GenBank/DDBJ whole genome shotgun (WGS) entry which is preliminary data.</text>
</comment>
<dbReference type="Gene3D" id="3.30.2320.10">
    <property type="entry name" value="hypothetical protein PF0899 domain"/>
    <property type="match status" value="1"/>
</dbReference>
<dbReference type="NCBIfam" id="TIGR01554">
    <property type="entry name" value="major_cap_HK97"/>
    <property type="match status" value="1"/>
</dbReference>
<accession>A0A2B7YPJ9</accession>
<sequence length="371" mass="41558">MKKSVELKKELETLRNEIKSLKDSGKIEEAHAKLNGLKELENKIKEAETEEALTVMNKGDKVPLGTKEEMNVNRIYNRVLLGKSITEEEKQFLNAAGTPGQVEATDGKGGYLVPTEQFKQIKELRRNLVSLKGYCNILPVTSLKGSMPIETGSTGELIAFEELNEINKSDVDFAQVTYNVADYGDIIPISNTLLADEQANLTDYIGRRFIKKAINTENKKIIEILKTLTPVQATDYDAITTALNKELDPSISLNAKVFVNQTYFDVLDKVKDKQGRPLLGNSLQDETKKLFKGREIVILSDVQLEMNGTKAPVFVGDLEEFITFFDREGLELAVSTEAGFTKNATYIRAIERFDAKKVDKEAMKYLEIETA</sequence>
<dbReference type="Pfam" id="PF05065">
    <property type="entry name" value="Phage_capsid"/>
    <property type="match status" value="1"/>
</dbReference>
<protein>
    <submittedName>
        <fullName evidence="3">Phage major capsid protein</fullName>
    </submittedName>
</protein>
<dbReference type="AlphaFoldDB" id="A0A2B7YPJ9"/>
<evidence type="ECO:0000313" key="4">
    <source>
        <dbReference type="Proteomes" id="UP000222862"/>
    </source>
</evidence>